<dbReference type="PROSITE" id="PS00107">
    <property type="entry name" value="PROTEIN_KINASE_ATP"/>
    <property type="match status" value="1"/>
</dbReference>
<dbReference type="InterPro" id="IPR001245">
    <property type="entry name" value="Ser-Thr/Tyr_kinase_cat_dom"/>
</dbReference>
<dbReference type="Gene3D" id="1.10.510.10">
    <property type="entry name" value="Transferase(Phosphotransferase) domain 1"/>
    <property type="match status" value="2"/>
</dbReference>
<evidence type="ECO:0000256" key="6">
    <source>
        <dbReference type="ARBA" id="ARBA00022741"/>
    </source>
</evidence>
<dbReference type="CDD" id="cd00192">
    <property type="entry name" value="PTKc"/>
    <property type="match status" value="1"/>
</dbReference>
<dbReference type="AlphaFoldDB" id="A0A9P1IHH6"/>
<evidence type="ECO:0000256" key="4">
    <source>
        <dbReference type="ARBA" id="ARBA00022490"/>
    </source>
</evidence>
<proteinExistence type="inferred from homology"/>
<keyword evidence="3" id="KW-1003">Cell membrane</keyword>
<dbReference type="OrthoDB" id="535945at2759"/>
<dbReference type="SUPFAM" id="SSF55550">
    <property type="entry name" value="SH2 domain"/>
    <property type="match status" value="1"/>
</dbReference>
<comment type="caution">
    <text evidence="20">The sequence shown here is derived from an EMBL/GenBank/DDBJ whole genome shotgun (WGS) entry which is preliminary data.</text>
</comment>
<feature type="region of interest" description="Disordered" evidence="17">
    <location>
        <begin position="1"/>
        <end position="30"/>
    </location>
</feature>
<dbReference type="GO" id="GO:0005737">
    <property type="term" value="C:cytoplasm"/>
    <property type="evidence" value="ECO:0007669"/>
    <property type="project" value="UniProtKB-SubCell"/>
</dbReference>
<evidence type="ECO:0000256" key="17">
    <source>
        <dbReference type="SAM" id="MobiDB-lite"/>
    </source>
</evidence>
<dbReference type="SUPFAM" id="SSF56112">
    <property type="entry name" value="Protein kinase-like (PK-like)"/>
    <property type="match status" value="1"/>
</dbReference>
<dbReference type="PROSITE" id="PS00109">
    <property type="entry name" value="PROTEIN_KINASE_TYR"/>
    <property type="match status" value="1"/>
</dbReference>
<keyword evidence="5 16" id="KW-0808">Transferase</keyword>
<dbReference type="Pfam" id="PF00017">
    <property type="entry name" value="SH2"/>
    <property type="match status" value="1"/>
</dbReference>
<keyword evidence="6 15" id="KW-0547">Nucleotide-binding</keyword>
<dbReference type="PANTHER" id="PTHR24418">
    <property type="entry name" value="TYROSINE-PROTEIN KINASE"/>
    <property type="match status" value="1"/>
</dbReference>
<evidence type="ECO:0000313" key="20">
    <source>
        <dbReference type="EMBL" id="CAI5445514.1"/>
    </source>
</evidence>
<dbReference type="GO" id="GO:0004715">
    <property type="term" value="F:non-membrane spanning protein tyrosine kinase activity"/>
    <property type="evidence" value="ECO:0007669"/>
    <property type="project" value="UniProtKB-EC"/>
</dbReference>
<dbReference type="InterPro" id="IPR008266">
    <property type="entry name" value="Tyr_kinase_AS"/>
</dbReference>
<evidence type="ECO:0000256" key="3">
    <source>
        <dbReference type="ARBA" id="ARBA00022475"/>
    </source>
</evidence>
<dbReference type="PROSITE" id="PS50011">
    <property type="entry name" value="PROTEIN_KINASE_DOM"/>
    <property type="match status" value="1"/>
</dbReference>
<dbReference type="InterPro" id="IPR050198">
    <property type="entry name" value="Non-receptor_tyrosine_kinases"/>
</dbReference>
<evidence type="ECO:0000256" key="8">
    <source>
        <dbReference type="ARBA" id="ARBA00022840"/>
    </source>
</evidence>
<evidence type="ECO:0000256" key="9">
    <source>
        <dbReference type="ARBA" id="ARBA00022999"/>
    </source>
</evidence>
<name>A0A9P1IHH6_9PELO</name>
<evidence type="ECO:0000259" key="19">
    <source>
        <dbReference type="PROSITE" id="PS50011"/>
    </source>
</evidence>
<gene>
    <name evidence="20" type="ORF">CAMP_LOCUS8151</name>
</gene>
<dbReference type="InterPro" id="IPR000719">
    <property type="entry name" value="Prot_kinase_dom"/>
</dbReference>
<dbReference type="FunFam" id="3.30.505.10:FF:000101">
    <property type="entry name" value="Tyrosine-protein kinase"/>
    <property type="match status" value="1"/>
</dbReference>
<keyword evidence="11 16" id="KW-0829">Tyrosine-protein kinase</keyword>
<comment type="similarity">
    <text evidence="13">Belongs to the protein kinase superfamily. Tyr protein kinase family. Fes/fps subfamily.</text>
</comment>
<dbReference type="InterPro" id="IPR036860">
    <property type="entry name" value="SH2_dom_sf"/>
</dbReference>
<dbReference type="FunFam" id="3.30.200.20:FF:000194">
    <property type="entry name" value="protein-tyrosine kinase 2-beta isoform X1"/>
    <property type="match status" value="1"/>
</dbReference>
<evidence type="ECO:0000256" key="16">
    <source>
        <dbReference type="RuleBase" id="RU362096"/>
    </source>
</evidence>
<feature type="domain" description="SH2" evidence="18">
    <location>
        <begin position="41"/>
        <end position="136"/>
    </location>
</feature>
<dbReference type="InterPro" id="IPR011009">
    <property type="entry name" value="Kinase-like_dom_sf"/>
</dbReference>
<evidence type="ECO:0000256" key="11">
    <source>
        <dbReference type="ARBA" id="ARBA00023137"/>
    </source>
</evidence>
<keyword evidence="21" id="KW-1185">Reference proteome</keyword>
<evidence type="ECO:0000256" key="14">
    <source>
        <dbReference type="PROSITE-ProRule" id="PRU00191"/>
    </source>
</evidence>
<evidence type="ECO:0000256" key="13">
    <source>
        <dbReference type="ARBA" id="ARBA00061333"/>
    </source>
</evidence>
<dbReference type="SMART" id="SM00219">
    <property type="entry name" value="TyrKc"/>
    <property type="match status" value="1"/>
</dbReference>
<sequence length="391" mass="44517">MVKKAGDTKKKDSQMNSVSKKVTDTKTEDASVTDDIRGAEYYHGLVPRQDAEAILKREGDFLLRKTEQTPGKVVLALSVRVQDDLCRHFMLNLDPATNKFYFETHQEASISDLINWHMTTKTPLSTASGAKIRRPMERSAWLINHDSIVACKKLGEGAFGEVFLAECDSGGSKQEVAIKTMRAQASREHRLRFMKEARLMRKYQHKHVVKLLGVAIHEHPLMIVMEFCPNGSLLAHLKKNKVEKLEKLRFTTEASDGIAYLEKSKCIHRDIAARNCLLSAKSELKISDFGMSADNDDVEKIYSHKTDIWSFGVLVWEIYSDGSEPYPGLTKIQTRAKIIVNDYRMKMPDGTHPQIAEIVTGTCWQKNPEKRSTMDAIHKKIREFYQSENKK</sequence>
<dbReference type="InterPro" id="IPR020635">
    <property type="entry name" value="Tyr_kinase_cat_dom"/>
</dbReference>
<keyword evidence="9 14" id="KW-0727">SH2 domain</keyword>
<evidence type="ECO:0000256" key="15">
    <source>
        <dbReference type="PROSITE-ProRule" id="PRU10141"/>
    </source>
</evidence>
<reference evidence="20" key="1">
    <citation type="submission" date="2022-11" db="EMBL/GenBank/DDBJ databases">
        <authorList>
            <person name="Kikuchi T."/>
        </authorList>
    </citation>
    <scope>NUCLEOTIDE SEQUENCE</scope>
    <source>
        <strain evidence="20">PS1010</strain>
    </source>
</reference>
<evidence type="ECO:0000259" key="18">
    <source>
        <dbReference type="PROSITE" id="PS50001"/>
    </source>
</evidence>
<keyword evidence="4" id="KW-0963">Cytoplasm</keyword>
<keyword evidence="7 16" id="KW-0418">Kinase</keyword>
<feature type="compositionally biased region" description="Basic and acidic residues" evidence="17">
    <location>
        <begin position="21"/>
        <end position="30"/>
    </location>
</feature>
<comment type="catalytic activity">
    <reaction evidence="12 16">
        <text>L-tyrosyl-[protein] + ATP = O-phospho-L-tyrosyl-[protein] + ADP + H(+)</text>
        <dbReference type="Rhea" id="RHEA:10596"/>
        <dbReference type="Rhea" id="RHEA-COMP:10136"/>
        <dbReference type="Rhea" id="RHEA-COMP:20101"/>
        <dbReference type="ChEBI" id="CHEBI:15378"/>
        <dbReference type="ChEBI" id="CHEBI:30616"/>
        <dbReference type="ChEBI" id="CHEBI:46858"/>
        <dbReference type="ChEBI" id="CHEBI:61978"/>
        <dbReference type="ChEBI" id="CHEBI:456216"/>
        <dbReference type="EC" id="2.7.10.2"/>
    </reaction>
</comment>
<dbReference type="Gene3D" id="3.30.200.20">
    <property type="entry name" value="Phosphorylase Kinase, domain 1"/>
    <property type="match status" value="1"/>
</dbReference>
<dbReference type="InterPro" id="IPR035849">
    <property type="entry name" value="Fes/Fps/Fer_SH2"/>
</dbReference>
<dbReference type="SMART" id="SM00252">
    <property type="entry name" value="SH2"/>
    <property type="match status" value="1"/>
</dbReference>
<evidence type="ECO:0000256" key="1">
    <source>
        <dbReference type="ARBA" id="ARBA00004202"/>
    </source>
</evidence>
<dbReference type="InterPro" id="IPR017441">
    <property type="entry name" value="Protein_kinase_ATP_BS"/>
</dbReference>
<dbReference type="PROSITE" id="PS50001">
    <property type="entry name" value="SH2"/>
    <property type="match status" value="1"/>
</dbReference>
<feature type="domain" description="Protein kinase" evidence="19">
    <location>
        <begin position="148"/>
        <end position="385"/>
    </location>
</feature>
<evidence type="ECO:0000313" key="21">
    <source>
        <dbReference type="Proteomes" id="UP001152747"/>
    </source>
</evidence>
<organism evidence="20 21">
    <name type="scientific">Caenorhabditis angaria</name>
    <dbReference type="NCBI Taxonomy" id="860376"/>
    <lineage>
        <taxon>Eukaryota</taxon>
        <taxon>Metazoa</taxon>
        <taxon>Ecdysozoa</taxon>
        <taxon>Nematoda</taxon>
        <taxon>Chromadorea</taxon>
        <taxon>Rhabditida</taxon>
        <taxon>Rhabditina</taxon>
        <taxon>Rhabditomorpha</taxon>
        <taxon>Rhabditoidea</taxon>
        <taxon>Rhabditidae</taxon>
        <taxon>Peloderinae</taxon>
        <taxon>Caenorhabditis</taxon>
    </lineage>
</organism>
<comment type="subcellular location">
    <subcellularLocation>
        <location evidence="1">Cell membrane</location>
        <topology evidence="1">Peripheral membrane protein</topology>
    </subcellularLocation>
    <subcellularLocation>
        <location evidence="2">Cytoplasm</location>
    </subcellularLocation>
</comment>
<dbReference type="Proteomes" id="UP001152747">
    <property type="component" value="Unassembled WGS sequence"/>
</dbReference>
<evidence type="ECO:0000256" key="7">
    <source>
        <dbReference type="ARBA" id="ARBA00022777"/>
    </source>
</evidence>
<feature type="binding site" evidence="15">
    <location>
        <position position="179"/>
    </location>
    <ligand>
        <name>ATP</name>
        <dbReference type="ChEBI" id="CHEBI:30616"/>
    </ligand>
</feature>
<dbReference type="EC" id="2.7.10.2" evidence="16"/>
<evidence type="ECO:0000256" key="10">
    <source>
        <dbReference type="ARBA" id="ARBA00023136"/>
    </source>
</evidence>
<dbReference type="CDD" id="cd10361">
    <property type="entry name" value="SH2_Fps_family"/>
    <property type="match status" value="1"/>
</dbReference>
<dbReference type="EMBL" id="CANHGI010000003">
    <property type="protein sequence ID" value="CAI5445514.1"/>
    <property type="molecule type" value="Genomic_DNA"/>
</dbReference>
<keyword evidence="8 15" id="KW-0067">ATP-binding</keyword>
<dbReference type="Pfam" id="PF07714">
    <property type="entry name" value="PK_Tyr_Ser-Thr"/>
    <property type="match status" value="2"/>
</dbReference>
<feature type="compositionally biased region" description="Basic and acidic residues" evidence="17">
    <location>
        <begin position="1"/>
        <end position="13"/>
    </location>
</feature>
<dbReference type="InterPro" id="IPR000980">
    <property type="entry name" value="SH2"/>
</dbReference>
<protein>
    <recommendedName>
        <fullName evidence="16">Tyrosine-protein kinase</fullName>
        <ecNumber evidence="16">2.7.10.2</ecNumber>
    </recommendedName>
</protein>
<keyword evidence="10" id="KW-0472">Membrane</keyword>
<accession>A0A9P1IHH6</accession>
<dbReference type="GO" id="GO:0005886">
    <property type="term" value="C:plasma membrane"/>
    <property type="evidence" value="ECO:0007669"/>
    <property type="project" value="UniProtKB-SubCell"/>
</dbReference>
<dbReference type="GO" id="GO:0005524">
    <property type="term" value="F:ATP binding"/>
    <property type="evidence" value="ECO:0007669"/>
    <property type="project" value="UniProtKB-UniRule"/>
</dbReference>
<evidence type="ECO:0000256" key="12">
    <source>
        <dbReference type="ARBA" id="ARBA00051245"/>
    </source>
</evidence>
<dbReference type="Gene3D" id="3.30.505.10">
    <property type="entry name" value="SH2 domain"/>
    <property type="match status" value="1"/>
</dbReference>
<evidence type="ECO:0000256" key="2">
    <source>
        <dbReference type="ARBA" id="ARBA00004496"/>
    </source>
</evidence>
<evidence type="ECO:0000256" key="5">
    <source>
        <dbReference type="ARBA" id="ARBA00022679"/>
    </source>
</evidence>